<proteinExistence type="predicted"/>
<sequence length="154" mass="16586">MVKVKPAAILASSRCLKVAAPLEGAPLAAEPEVEKAINDAYLSFSQWSPPAGWDSVRLSLWYATVYGGLVLMYTCGPITPISRVTTSVGIDITATDDTPQRALDDSKVLAAWAKLWAGNEEEGLKELEGPLEFPRGHSWRAGGPIKIATRGIMY</sequence>
<dbReference type="AlphaFoldDB" id="D9Q1N2"/>
<evidence type="ECO:0000313" key="1">
    <source>
        <dbReference type="EMBL" id="ADL19220.1"/>
    </source>
</evidence>
<dbReference type="STRING" id="666510.ASAC_0814"/>
<name>D9Q1N2_ACIS3</name>
<dbReference type="GeneID" id="9499049"/>
<dbReference type="Proteomes" id="UP000000346">
    <property type="component" value="Chromosome"/>
</dbReference>
<organism evidence="1 2">
    <name type="scientific">Acidilobus saccharovorans (strain DSM 16705 / JCM 18335 / VKM B-2471 / 345-15)</name>
    <dbReference type="NCBI Taxonomy" id="666510"/>
    <lineage>
        <taxon>Archaea</taxon>
        <taxon>Thermoproteota</taxon>
        <taxon>Thermoprotei</taxon>
        <taxon>Acidilobales</taxon>
        <taxon>Acidilobaceae</taxon>
        <taxon>Acidilobus</taxon>
    </lineage>
</organism>
<accession>D9Q1N2</accession>
<keyword evidence="2" id="KW-1185">Reference proteome</keyword>
<dbReference type="eggNOG" id="arCOG13720">
    <property type="taxonomic scope" value="Archaea"/>
</dbReference>
<dbReference type="InParanoid" id="D9Q1N2"/>
<dbReference type="KEGG" id="asc:ASAC_0814"/>
<dbReference type="HOGENOM" id="CLU_1700175_0_0_2"/>
<reference evidence="1 2" key="1">
    <citation type="journal article" date="2010" name="Appl. Environ. Microbiol.">
        <title>The genome sequence of the crenarchaeon Acidilobus saccharovorans supports a new order, Acidilobales, and suggests an important ecological role in terrestrial acidic hot springs.</title>
        <authorList>
            <person name="Mardanov A.V."/>
            <person name="Svetlitchnyi V.A."/>
            <person name="Beletsky A.V."/>
            <person name="Prokofeva M.I."/>
            <person name="Bonch-Osmolovskaya E.A."/>
            <person name="Ravin N.V."/>
            <person name="Skryabin K.G."/>
        </authorList>
    </citation>
    <scope>NUCLEOTIDE SEQUENCE [LARGE SCALE GENOMIC DNA]</scope>
    <source>
        <strain evidence="2">DSM 16705 / JCM 18335 / VKM B-2471 / 345-15</strain>
    </source>
</reference>
<dbReference type="RefSeq" id="WP_013266732.1">
    <property type="nucleotide sequence ID" value="NC_014374.1"/>
</dbReference>
<gene>
    <name evidence="1" type="ordered locus">ASAC_0814</name>
</gene>
<dbReference type="EMBL" id="CP001742">
    <property type="protein sequence ID" value="ADL19220.1"/>
    <property type="molecule type" value="Genomic_DNA"/>
</dbReference>
<dbReference type="OrthoDB" id="380849at2157"/>
<protein>
    <submittedName>
        <fullName evidence="1">Uncharacterized protein</fullName>
    </submittedName>
</protein>
<evidence type="ECO:0000313" key="2">
    <source>
        <dbReference type="Proteomes" id="UP000000346"/>
    </source>
</evidence>